<dbReference type="AlphaFoldDB" id="A0A975GN61"/>
<reference evidence="1" key="1">
    <citation type="journal article" date="2021" name="Microb. Physiol.">
        <title>Proteogenomic Insights into the Physiology of Marine, Sulfate-Reducing, Filamentous Desulfonema limicola and Desulfonema magnum.</title>
        <authorList>
            <person name="Schnaars V."/>
            <person name="Wohlbrand L."/>
            <person name="Scheve S."/>
            <person name="Hinrichs C."/>
            <person name="Reinhardt R."/>
            <person name="Rabus R."/>
        </authorList>
    </citation>
    <scope>NUCLEOTIDE SEQUENCE</scope>
    <source>
        <strain evidence="1">4be13</strain>
    </source>
</reference>
<sequence>MSPIFQTWSEHDCPAHGLKCQFLCFQYVFFQYVTGIAYKIDNDLFG</sequence>
<gene>
    <name evidence="1" type="ORF">dnm_036750</name>
</gene>
<evidence type="ECO:0000313" key="1">
    <source>
        <dbReference type="EMBL" id="QTA87641.1"/>
    </source>
</evidence>
<name>A0A975GN61_9BACT</name>
<accession>A0A975GN61</accession>
<proteinExistence type="predicted"/>
<keyword evidence="2" id="KW-1185">Reference proteome</keyword>
<dbReference type="Proteomes" id="UP000663722">
    <property type="component" value="Chromosome"/>
</dbReference>
<organism evidence="1 2">
    <name type="scientific">Desulfonema magnum</name>
    <dbReference type="NCBI Taxonomy" id="45655"/>
    <lineage>
        <taxon>Bacteria</taxon>
        <taxon>Pseudomonadati</taxon>
        <taxon>Thermodesulfobacteriota</taxon>
        <taxon>Desulfobacteria</taxon>
        <taxon>Desulfobacterales</taxon>
        <taxon>Desulfococcaceae</taxon>
        <taxon>Desulfonema</taxon>
    </lineage>
</organism>
<dbReference type="KEGG" id="dmm:dnm_036750"/>
<evidence type="ECO:0000313" key="2">
    <source>
        <dbReference type="Proteomes" id="UP000663722"/>
    </source>
</evidence>
<protein>
    <submittedName>
        <fullName evidence="1">Uncharacterized protein</fullName>
    </submittedName>
</protein>
<dbReference type="EMBL" id="CP061800">
    <property type="protein sequence ID" value="QTA87641.1"/>
    <property type="molecule type" value="Genomic_DNA"/>
</dbReference>